<evidence type="ECO:0008006" key="3">
    <source>
        <dbReference type="Google" id="ProtNLM"/>
    </source>
</evidence>
<dbReference type="Proteomes" id="UP000191285">
    <property type="component" value="Unassembled WGS sequence"/>
</dbReference>
<gene>
    <name evidence="1" type="ORF">PENSTE_c001G08257</name>
</gene>
<organism evidence="1 2">
    <name type="scientific">Penicillium steckii</name>
    <dbReference type="NCBI Taxonomy" id="303698"/>
    <lineage>
        <taxon>Eukaryota</taxon>
        <taxon>Fungi</taxon>
        <taxon>Dikarya</taxon>
        <taxon>Ascomycota</taxon>
        <taxon>Pezizomycotina</taxon>
        <taxon>Eurotiomycetes</taxon>
        <taxon>Eurotiomycetidae</taxon>
        <taxon>Eurotiales</taxon>
        <taxon>Aspergillaceae</taxon>
        <taxon>Penicillium</taxon>
    </lineage>
</organism>
<comment type="caution">
    <text evidence="1">The sequence shown here is derived from an EMBL/GenBank/DDBJ whole genome shotgun (WGS) entry which is preliminary data.</text>
</comment>
<evidence type="ECO:0000313" key="1">
    <source>
        <dbReference type="EMBL" id="OQE32319.1"/>
    </source>
</evidence>
<keyword evidence="2" id="KW-1185">Reference proteome</keyword>
<evidence type="ECO:0000313" key="2">
    <source>
        <dbReference type="Proteomes" id="UP000191285"/>
    </source>
</evidence>
<dbReference type="OrthoDB" id="425354at2759"/>
<protein>
    <recommendedName>
        <fullName evidence="3">Lipocalin-like domain-containing protein</fullName>
    </recommendedName>
</protein>
<accession>A0A1V6U2K2</accession>
<dbReference type="InterPro" id="IPR053037">
    <property type="entry name" value="Pericyclase_pydY-like"/>
</dbReference>
<dbReference type="EMBL" id="MLKD01000001">
    <property type="protein sequence ID" value="OQE32319.1"/>
    <property type="molecule type" value="Genomic_DNA"/>
</dbReference>
<dbReference type="PANTHER" id="PTHR38115:SF1">
    <property type="entry name" value="LIPOCALIN-LIKE DOMAIN-CONTAINING PROTEIN"/>
    <property type="match status" value="1"/>
</dbReference>
<name>A0A1V6U2K2_9EURO</name>
<dbReference type="AlphaFoldDB" id="A0A1V6U2K2"/>
<sequence>MAAPIFKDIPDLEGIWTLQGVPWIVRKALKYASLSLNISQTTTIPDLPEKPALEVEGYDTPVTTLHVKQTVSPGNFDSEGSYSVNGEAKEYSLPIFGNISMQLRYMNTTEISDQDLQQKLSEGSPSKTVIDELAHNSTKGWNARVLWGFEVIDGRRYLTRNVITSKDERSVKARMVYDFQN</sequence>
<reference evidence="2" key="1">
    <citation type="journal article" date="2017" name="Nat. Microbiol.">
        <title>Global analysis of biosynthetic gene clusters reveals vast potential of secondary metabolite production in Penicillium species.</title>
        <authorList>
            <person name="Nielsen J.C."/>
            <person name="Grijseels S."/>
            <person name="Prigent S."/>
            <person name="Ji B."/>
            <person name="Dainat J."/>
            <person name="Nielsen K.F."/>
            <person name="Frisvad J.C."/>
            <person name="Workman M."/>
            <person name="Nielsen J."/>
        </authorList>
    </citation>
    <scope>NUCLEOTIDE SEQUENCE [LARGE SCALE GENOMIC DNA]</scope>
    <source>
        <strain evidence="2">IBT 24891</strain>
    </source>
</reference>
<proteinExistence type="predicted"/>
<dbReference type="PANTHER" id="PTHR38115">
    <property type="entry name" value="LIPOCALIN-LIKE DOMAIN-CONTAINING PROTEIN"/>
    <property type="match status" value="1"/>
</dbReference>